<name>A0A5C1ALV2_9BACT</name>
<sequence length="262" mass="27146">MTTLTLGGIVFAGFEIPETINFGGQQMLVTHKQPGGKRVIDAMGPDDDDVHWSGRFRGDSAEERALLLDFMRRAGKQLLLTWSLNRYQVVIRDFKADFHQPFEIPYSITCQVVTNETQVIAEAIVGFIEAMAGDLAEAVGLSSVIASSTISTAVGAVATAFTNYQAGVPATTNALAGATAVAEGPLLASLQTSITSAQATTQGVISTTTAGINTAPVSAGGSPSIMGGLLSSGASGFSQLGNLYQLNSVLARMGVNTANKGN</sequence>
<dbReference type="Proteomes" id="UP000324974">
    <property type="component" value="Chromosome"/>
</dbReference>
<evidence type="ECO:0000313" key="1">
    <source>
        <dbReference type="EMBL" id="QEL18712.1"/>
    </source>
</evidence>
<proteinExistence type="predicted"/>
<dbReference type="EMBL" id="CP042425">
    <property type="protein sequence ID" value="QEL18712.1"/>
    <property type="molecule type" value="Genomic_DNA"/>
</dbReference>
<protein>
    <submittedName>
        <fullName evidence="1">Uncharacterized protein</fullName>
    </submittedName>
</protein>
<keyword evidence="2" id="KW-1185">Reference proteome</keyword>
<reference evidence="2" key="1">
    <citation type="submission" date="2019-08" db="EMBL/GenBank/DDBJ databases">
        <title>Limnoglobus roseus gen. nov., sp. nov., a novel freshwater planctomycete with a giant genome from the family Gemmataceae.</title>
        <authorList>
            <person name="Kulichevskaya I.S."/>
            <person name="Naumoff D.G."/>
            <person name="Miroshnikov K."/>
            <person name="Ivanova A."/>
            <person name="Philippov D.A."/>
            <person name="Hakobyan A."/>
            <person name="Rijpstra I.C."/>
            <person name="Sinninghe Damste J.S."/>
            <person name="Liesack W."/>
            <person name="Dedysh S.N."/>
        </authorList>
    </citation>
    <scope>NUCLEOTIDE SEQUENCE [LARGE SCALE GENOMIC DNA]</scope>
    <source>
        <strain evidence="2">PX52</strain>
    </source>
</reference>
<accession>A0A5C1ALV2</accession>
<dbReference type="AlphaFoldDB" id="A0A5C1ALV2"/>
<gene>
    <name evidence="1" type="ORF">PX52LOC_05748</name>
</gene>
<organism evidence="1 2">
    <name type="scientific">Limnoglobus roseus</name>
    <dbReference type="NCBI Taxonomy" id="2598579"/>
    <lineage>
        <taxon>Bacteria</taxon>
        <taxon>Pseudomonadati</taxon>
        <taxon>Planctomycetota</taxon>
        <taxon>Planctomycetia</taxon>
        <taxon>Gemmatales</taxon>
        <taxon>Gemmataceae</taxon>
        <taxon>Limnoglobus</taxon>
    </lineage>
</organism>
<dbReference type="KEGG" id="lrs:PX52LOC_05748"/>
<dbReference type="OrthoDB" id="9800780at2"/>
<dbReference type="RefSeq" id="WP_149113183.1">
    <property type="nucleotide sequence ID" value="NZ_CP042425.1"/>
</dbReference>
<evidence type="ECO:0000313" key="2">
    <source>
        <dbReference type="Proteomes" id="UP000324974"/>
    </source>
</evidence>